<feature type="binding site" evidence="12">
    <location>
        <position position="203"/>
    </location>
    <ligand>
        <name>K(+)</name>
        <dbReference type="ChEBI" id="CHEBI:29103"/>
    </ligand>
</feature>
<feature type="non-terminal residue" evidence="15">
    <location>
        <position position="1"/>
    </location>
</feature>
<keyword evidence="9 12" id="KW-0460">Magnesium</keyword>
<comment type="similarity">
    <text evidence="1">Belongs to the carbohydrate kinase pfkB family.</text>
</comment>
<keyword evidence="14" id="KW-1185">Reference proteome</keyword>
<evidence type="ECO:0000313" key="14">
    <source>
        <dbReference type="Proteomes" id="UP000079169"/>
    </source>
</evidence>
<proteinExistence type="inferred from homology"/>
<dbReference type="InterPro" id="IPR029056">
    <property type="entry name" value="Ribokinase-like"/>
</dbReference>
<evidence type="ECO:0000256" key="4">
    <source>
        <dbReference type="ARBA" id="ARBA00022679"/>
    </source>
</evidence>
<dbReference type="OMA" id="CFARHYV"/>
<feature type="active site" description="Proton acceptor" evidence="12">
    <location>
        <position position="207"/>
    </location>
</feature>
<evidence type="ECO:0000256" key="10">
    <source>
        <dbReference type="ARBA" id="ARBA00022958"/>
    </source>
</evidence>
<feature type="binding site" evidence="12">
    <location>
        <position position="242"/>
    </location>
    <ligand>
        <name>K(+)</name>
        <dbReference type="ChEBI" id="CHEBI:29103"/>
    </ligand>
</feature>
<dbReference type="GO" id="GO:0005829">
    <property type="term" value="C:cytosol"/>
    <property type="evidence" value="ECO:0007669"/>
    <property type="project" value="TreeGrafter"/>
</dbReference>
<comment type="subunit">
    <text evidence="12">Homodimer.</text>
</comment>
<keyword evidence="12" id="KW-0539">Nucleus</keyword>
<feature type="binding site" evidence="12">
    <location>
        <begin position="14"/>
        <end position="16"/>
    </location>
    <ligand>
        <name>substrate</name>
    </ligand>
</feature>
<dbReference type="UniPathway" id="UPA00916">
    <property type="reaction ID" value="UER00889"/>
</dbReference>
<dbReference type="InterPro" id="IPR002139">
    <property type="entry name" value="Ribo/fructo_kinase"/>
</dbReference>
<dbReference type="GO" id="GO:0004747">
    <property type="term" value="F:ribokinase activity"/>
    <property type="evidence" value="ECO:0007669"/>
    <property type="project" value="UniProtKB-UniRule"/>
</dbReference>
<gene>
    <name evidence="15" type="primary">LOC103517618</name>
</gene>
<dbReference type="PANTHER" id="PTHR10584">
    <property type="entry name" value="SUGAR KINASE"/>
    <property type="match status" value="1"/>
</dbReference>
<keyword evidence="6 12" id="KW-0547">Nucleotide-binding</keyword>
<feature type="binding site" evidence="12">
    <location>
        <position position="248"/>
    </location>
    <ligand>
        <name>K(+)</name>
        <dbReference type="ChEBI" id="CHEBI:29103"/>
    </ligand>
</feature>
<evidence type="ECO:0000256" key="7">
    <source>
        <dbReference type="ARBA" id="ARBA00022777"/>
    </source>
</evidence>
<dbReference type="PaxDb" id="121845-A0A3Q0JAA9"/>
<evidence type="ECO:0000256" key="9">
    <source>
        <dbReference type="ARBA" id="ARBA00022842"/>
    </source>
</evidence>
<dbReference type="InterPro" id="IPR011611">
    <property type="entry name" value="PfkB_dom"/>
</dbReference>
<evidence type="ECO:0000256" key="1">
    <source>
        <dbReference type="ARBA" id="ARBA00005380"/>
    </source>
</evidence>
<feature type="binding site" evidence="12">
    <location>
        <begin position="206"/>
        <end position="207"/>
    </location>
    <ligand>
        <name>ATP</name>
        <dbReference type="ChEBI" id="CHEBI:30616"/>
    </ligand>
</feature>
<keyword evidence="4 12" id="KW-0808">Transferase</keyword>
<keyword evidence="12" id="KW-0963">Cytoplasm</keyword>
<evidence type="ECO:0000256" key="3">
    <source>
        <dbReference type="ARBA" id="ARBA00016943"/>
    </source>
</evidence>
<dbReference type="GO" id="GO:0005634">
    <property type="term" value="C:nucleus"/>
    <property type="evidence" value="ECO:0007669"/>
    <property type="project" value="UniProtKB-SubCell"/>
</dbReference>
<dbReference type="Gene3D" id="3.40.1190.20">
    <property type="match status" value="2"/>
</dbReference>
<keyword evidence="10 12" id="KW-0630">Potassium</keyword>
<keyword evidence="11 12" id="KW-0119">Carbohydrate metabolism</keyword>
<dbReference type="GO" id="GO:0005524">
    <property type="term" value="F:ATP binding"/>
    <property type="evidence" value="ECO:0007669"/>
    <property type="project" value="UniProtKB-UniRule"/>
</dbReference>
<comment type="function">
    <text evidence="12">Catalyzes the phosphorylation of ribose at O-5 in a reaction requiring ATP and magnesium. The resulting D-ribose-5-phosphate can then be used either for sythesis of nucleotides, histidine, and tryptophan, or as a component of the pentose phosphate pathway.</text>
</comment>
<comment type="activity regulation">
    <text evidence="12">Activated by a monovalent cation that binds near, but not in, the active site. The most likely occupant of the site in vivo is potassium. Ion binding induces a conformational change that may alter substrate affinity.</text>
</comment>
<feature type="binding site" evidence="12">
    <location>
        <position position="239"/>
    </location>
    <ligand>
        <name>K(+)</name>
        <dbReference type="ChEBI" id="CHEBI:29103"/>
    </ligand>
</feature>
<feature type="binding site" evidence="12">
    <location>
        <position position="138"/>
    </location>
    <ligand>
        <name>ATP</name>
        <dbReference type="ChEBI" id="CHEBI:30616"/>
    </ligand>
</feature>
<feature type="binding site" evidence="12">
    <location>
        <position position="190"/>
    </location>
    <ligand>
        <name>ATP</name>
        <dbReference type="ChEBI" id="CHEBI:30616"/>
    </ligand>
</feature>
<comment type="subcellular location">
    <subcellularLocation>
        <location evidence="12">Cytoplasm</location>
    </subcellularLocation>
    <subcellularLocation>
        <location evidence="12">Nucleus</location>
    </subcellularLocation>
</comment>
<evidence type="ECO:0000256" key="5">
    <source>
        <dbReference type="ARBA" id="ARBA00022723"/>
    </source>
</evidence>
<feature type="binding site" evidence="12">
    <location>
        <begin position="42"/>
        <end position="46"/>
    </location>
    <ligand>
        <name>substrate</name>
    </ligand>
</feature>
<dbReference type="GO" id="GO:0046872">
    <property type="term" value="F:metal ion binding"/>
    <property type="evidence" value="ECO:0007669"/>
    <property type="project" value="UniProtKB-KW"/>
</dbReference>
<feature type="binding site" evidence="12">
    <location>
        <position position="201"/>
    </location>
    <ligand>
        <name>K(+)</name>
        <dbReference type="ChEBI" id="CHEBI:29103"/>
    </ligand>
</feature>
<dbReference type="PRINTS" id="PR00990">
    <property type="entry name" value="RIBOKINASE"/>
</dbReference>
<dbReference type="GeneID" id="103517618"/>
<feature type="domain" description="Carbohydrate kinase PfkB" evidence="13">
    <location>
        <begin position="6"/>
        <end position="125"/>
    </location>
</feature>
<evidence type="ECO:0000259" key="13">
    <source>
        <dbReference type="Pfam" id="PF00294"/>
    </source>
</evidence>
<comment type="catalytic activity">
    <reaction evidence="12">
        <text>D-ribose + ATP = D-ribose 5-phosphate + ADP + H(+)</text>
        <dbReference type="Rhea" id="RHEA:13697"/>
        <dbReference type="ChEBI" id="CHEBI:15378"/>
        <dbReference type="ChEBI" id="CHEBI:30616"/>
        <dbReference type="ChEBI" id="CHEBI:47013"/>
        <dbReference type="ChEBI" id="CHEBI:78346"/>
        <dbReference type="ChEBI" id="CHEBI:456216"/>
        <dbReference type="EC" id="2.7.1.15"/>
    </reaction>
</comment>
<reference evidence="15" key="1">
    <citation type="submission" date="2025-08" db="UniProtKB">
        <authorList>
            <consortium name="RefSeq"/>
        </authorList>
    </citation>
    <scope>IDENTIFICATION</scope>
</reference>
<dbReference type="HAMAP" id="MF_01987">
    <property type="entry name" value="Ribokinase"/>
    <property type="match status" value="1"/>
</dbReference>
<dbReference type="InterPro" id="IPR011877">
    <property type="entry name" value="Ribokinase"/>
</dbReference>
<sequence length="269" mass="28277">GTGPISLVVVGSCMIDLVSYVPRLPRPGETIHGTKFQQGFGGKGANQCVAAAKLGASTALVAKLGKDKFGDSYLTELATCSNINTRYVHRAEDNVSSGIATICVSNTVTTMINVAPAPADSSPELLTSLSLASIVCVNEIEAEMLTQIPPEPHTTACVEKLLDLGCERVILTLGGKGAVFATAEDRRVRTVGVDTVDHPVDTTGAGDCFLGALSYYLSYFPSLPLGEQISRACKIARLSVMQYGTQDSFPCCSDLEKGLVSASSQYFQG</sequence>
<keyword evidence="5 12" id="KW-0479">Metal-binding</keyword>
<evidence type="ECO:0000256" key="12">
    <source>
        <dbReference type="HAMAP-Rule" id="MF_03215"/>
    </source>
</evidence>
<dbReference type="AlphaFoldDB" id="A0A3Q0JAA9"/>
<dbReference type="RefSeq" id="XP_026685447.1">
    <property type="nucleotide sequence ID" value="XM_026829646.1"/>
</dbReference>
<evidence type="ECO:0000256" key="11">
    <source>
        <dbReference type="ARBA" id="ARBA00023277"/>
    </source>
</evidence>
<dbReference type="KEGG" id="dci:103517618"/>
<dbReference type="Proteomes" id="UP000079169">
    <property type="component" value="Unplaced"/>
</dbReference>
<comment type="similarity">
    <text evidence="12">Belongs to the carbohydrate kinase PfkB family. Ribokinase subfamily.</text>
</comment>
<feature type="binding site" evidence="12">
    <location>
        <position position="207"/>
    </location>
    <ligand>
        <name>substrate</name>
    </ligand>
</feature>
<protein>
    <recommendedName>
        <fullName evidence="3 12">Ribokinase</fullName>
        <shortName evidence="12">RK</shortName>
        <ecNumber evidence="2 12">2.7.1.15</ecNumber>
    </recommendedName>
</protein>
<name>A0A3Q0JAA9_DIACI</name>
<keyword evidence="7 12" id="KW-0418">Kinase</keyword>
<dbReference type="GO" id="GO:0019303">
    <property type="term" value="P:D-ribose catabolic process"/>
    <property type="evidence" value="ECO:0007669"/>
    <property type="project" value="UniProtKB-UniRule"/>
</dbReference>
<evidence type="ECO:0000256" key="8">
    <source>
        <dbReference type="ARBA" id="ARBA00022840"/>
    </source>
</evidence>
<evidence type="ECO:0000256" key="2">
    <source>
        <dbReference type="ARBA" id="ARBA00012035"/>
    </source>
</evidence>
<comment type="cofactor">
    <cofactor evidence="12">
        <name>Mg(2+)</name>
        <dbReference type="ChEBI" id="CHEBI:18420"/>
    </cofactor>
    <text evidence="12">Requires a divalent cation, most likely magnesium in vivo, as an electrophilic catalyst to aid phosphoryl group transfer. It is the chelate of the metal and the nucleotide that is the actual substrate.</text>
</comment>
<organism evidence="14 15">
    <name type="scientific">Diaphorina citri</name>
    <name type="common">Asian citrus psyllid</name>
    <dbReference type="NCBI Taxonomy" id="121845"/>
    <lineage>
        <taxon>Eukaryota</taxon>
        <taxon>Metazoa</taxon>
        <taxon>Ecdysozoa</taxon>
        <taxon>Arthropoda</taxon>
        <taxon>Hexapoda</taxon>
        <taxon>Insecta</taxon>
        <taxon>Pterygota</taxon>
        <taxon>Neoptera</taxon>
        <taxon>Paraneoptera</taxon>
        <taxon>Hemiptera</taxon>
        <taxon>Sternorrhyncha</taxon>
        <taxon>Psylloidea</taxon>
        <taxon>Psyllidae</taxon>
        <taxon>Diaphorininae</taxon>
        <taxon>Diaphorina</taxon>
    </lineage>
</organism>
<comment type="pathway">
    <text evidence="12">Carbohydrate metabolism; D-ribose degradation; D-ribose 5-phosphate from beta-D-ribopyranose: step 2/2.</text>
</comment>
<feature type="binding site" evidence="12">
    <location>
        <position position="244"/>
    </location>
    <ligand>
        <name>K(+)</name>
        <dbReference type="ChEBI" id="CHEBI:29103"/>
    </ligand>
</feature>
<dbReference type="Pfam" id="PF00294">
    <property type="entry name" value="PfkB"/>
    <property type="match status" value="1"/>
</dbReference>
<accession>A0A3Q0JAA9</accession>
<evidence type="ECO:0000256" key="6">
    <source>
        <dbReference type="ARBA" id="ARBA00022741"/>
    </source>
</evidence>
<dbReference type="SUPFAM" id="SSF53613">
    <property type="entry name" value="Ribokinase-like"/>
    <property type="match status" value="1"/>
</dbReference>
<evidence type="ECO:0000313" key="15">
    <source>
        <dbReference type="RefSeq" id="XP_026685447.1"/>
    </source>
</evidence>
<keyword evidence="8 12" id="KW-0067">ATP-binding</keyword>
<dbReference type="PROSITE" id="PS00584">
    <property type="entry name" value="PFKB_KINASES_2"/>
    <property type="match status" value="1"/>
</dbReference>
<comment type="caution">
    <text evidence="12">Lacks conserved residue(s) required for the propagation of feature annotation.</text>
</comment>
<feature type="binding site" evidence="12">
    <location>
        <begin position="172"/>
        <end position="177"/>
    </location>
    <ligand>
        <name>ATP</name>
        <dbReference type="ChEBI" id="CHEBI:30616"/>
    </ligand>
</feature>
<dbReference type="InterPro" id="IPR002173">
    <property type="entry name" value="Carboh/pur_kinase_PfkB_CS"/>
</dbReference>
<dbReference type="STRING" id="121845.A0A3Q0JAA9"/>
<dbReference type="CDD" id="cd01174">
    <property type="entry name" value="ribokinase"/>
    <property type="match status" value="1"/>
</dbReference>
<dbReference type="PANTHER" id="PTHR10584:SF166">
    <property type="entry name" value="RIBOKINASE"/>
    <property type="match status" value="1"/>
</dbReference>
<dbReference type="EC" id="2.7.1.15" evidence="2 12"/>